<dbReference type="EMBL" id="BAABHO010000003">
    <property type="protein sequence ID" value="GAA4775668.1"/>
    <property type="molecule type" value="Genomic_DNA"/>
</dbReference>
<evidence type="ECO:0000313" key="1">
    <source>
        <dbReference type="EMBL" id="GAA4775668.1"/>
    </source>
</evidence>
<accession>A0ABP9A981</accession>
<sequence length="86" mass="9173">MIDNATRESQDRLLRQAVGVLRTRYELGTGYPGVSSGEAADVVGVLEAAAAADDGDGTDREEALALAHRLVDDDQPEASPLWPRSH</sequence>
<protein>
    <submittedName>
        <fullName evidence="1">Uncharacterized protein</fullName>
    </submittedName>
</protein>
<comment type="caution">
    <text evidence="1">The sequence shown here is derived from an EMBL/GenBank/DDBJ whole genome shotgun (WGS) entry which is preliminary data.</text>
</comment>
<proteinExistence type="predicted"/>
<reference evidence="2" key="1">
    <citation type="journal article" date="2019" name="Int. J. Syst. Evol. Microbiol.">
        <title>The Global Catalogue of Microorganisms (GCM) 10K type strain sequencing project: providing services to taxonomists for standard genome sequencing and annotation.</title>
        <authorList>
            <consortium name="The Broad Institute Genomics Platform"/>
            <consortium name="The Broad Institute Genome Sequencing Center for Infectious Disease"/>
            <person name="Wu L."/>
            <person name="Ma J."/>
        </authorList>
    </citation>
    <scope>NUCLEOTIDE SEQUENCE [LARGE SCALE GENOMIC DNA]</scope>
    <source>
        <strain evidence="2">JCM 17979</strain>
    </source>
</reference>
<dbReference type="Proteomes" id="UP001500928">
    <property type="component" value="Unassembled WGS sequence"/>
</dbReference>
<name>A0ABP9A981_9PSEU</name>
<keyword evidence="2" id="KW-1185">Reference proteome</keyword>
<evidence type="ECO:0000313" key="2">
    <source>
        <dbReference type="Proteomes" id="UP001500928"/>
    </source>
</evidence>
<organism evidence="1 2">
    <name type="scientific">Actinomycetospora chlora</name>
    <dbReference type="NCBI Taxonomy" id="663608"/>
    <lineage>
        <taxon>Bacteria</taxon>
        <taxon>Bacillati</taxon>
        <taxon>Actinomycetota</taxon>
        <taxon>Actinomycetes</taxon>
        <taxon>Pseudonocardiales</taxon>
        <taxon>Pseudonocardiaceae</taxon>
        <taxon>Actinomycetospora</taxon>
    </lineage>
</organism>
<dbReference type="RefSeq" id="WP_345410835.1">
    <property type="nucleotide sequence ID" value="NZ_BAABHO010000003.1"/>
</dbReference>
<gene>
    <name evidence="1" type="ORF">GCM10023200_05310</name>
</gene>